<dbReference type="GO" id="GO:0005886">
    <property type="term" value="C:plasma membrane"/>
    <property type="evidence" value="ECO:0007669"/>
    <property type="project" value="TreeGrafter"/>
</dbReference>
<protein>
    <submittedName>
        <fullName evidence="1">Flagellar biosynthesis protein FlhA</fullName>
    </submittedName>
</protein>
<reference evidence="1" key="2">
    <citation type="submission" date="2021-04" db="EMBL/GenBank/DDBJ databases">
        <authorList>
            <person name="Gilroy R."/>
        </authorList>
    </citation>
    <scope>NUCLEOTIDE SEQUENCE</scope>
    <source>
        <strain evidence="1">CHK188-5543</strain>
    </source>
</reference>
<evidence type="ECO:0000313" key="1">
    <source>
        <dbReference type="EMBL" id="HIX65001.1"/>
    </source>
</evidence>
<keyword evidence="1" id="KW-0966">Cell projection</keyword>
<dbReference type="Proteomes" id="UP000886800">
    <property type="component" value="Unassembled WGS sequence"/>
</dbReference>
<comment type="caution">
    <text evidence="1">The sequence shown here is derived from an EMBL/GenBank/DDBJ whole genome shotgun (WGS) entry which is preliminary data.</text>
</comment>
<dbReference type="GO" id="GO:0044780">
    <property type="term" value="P:bacterial-type flagellum assembly"/>
    <property type="evidence" value="ECO:0007669"/>
    <property type="project" value="TreeGrafter"/>
</dbReference>
<dbReference type="InterPro" id="IPR001712">
    <property type="entry name" value="T3SS_FHIPEP"/>
</dbReference>
<dbReference type="InterPro" id="IPR042193">
    <property type="entry name" value="FHIPEP_3"/>
</dbReference>
<evidence type="ECO:0000313" key="2">
    <source>
        <dbReference type="Proteomes" id="UP000886800"/>
    </source>
</evidence>
<dbReference type="Pfam" id="PF00771">
    <property type="entry name" value="FHIPEP"/>
    <property type="match status" value="1"/>
</dbReference>
<sequence>MVTVGTLQKVLCNLLREGVPIRDTEAILETLADYAPTVKDLDMLTEYVRQSLKRTITHRFTEAGQLKVISLDANIENQIMGAVKKVETGSYLALEPKLIQEIINATTRELGKVKDLVSIPIILTSPIIRLYFKKLVDQFYLNAVVLSFNEIDSDVKIQALGSITLS</sequence>
<dbReference type="AlphaFoldDB" id="A0A9D1WQ28"/>
<gene>
    <name evidence="1" type="ORF">H9736_01995</name>
</gene>
<dbReference type="PANTHER" id="PTHR30161">
    <property type="entry name" value="FLAGELLAR EXPORT PROTEIN, MEMBRANE FLHA SUBUNIT-RELATED"/>
    <property type="match status" value="1"/>
</dbReference>
<dbReference type="InterPro" id="IPR042196">
    <property type="entry name" value="FHIPEP_4"/>
</dbReference>
<proteinExistence type="predicted"/>
<dbReference type="PANTHER" id="PTHR30161:SF1">
    <property type="entry name" value="FLAGELLAR BIOSYNTHESIS PROTEIN FLHA-RELATED"/>
    <property type="match status" value="1"/>
</dbReference>
<reference evidence="1" key="1">
    <citation type="journal article" date="2021" name="PeerJ">
        <title>Extensive microbial diversity within the chicken gut microbiome revealed by metagenomics and culture.</title>
        <authorList>
            <person name="Gilroy R."/>
            <person name="Ravi A."/>
            <person name="Getino M."/>
            <person name="Pursley I."/>
            <person name="Horton D.L."/>
            <person name="Alikhan N.F."/>
            <person name="Baker D."/>
            <person name="Gharbi K."/>
            <person name="Hall N."/>
            <person name="Watson M."/>
            <person name="Adriaenssens E.M."/>
            <person name="Foster-Nyarko E."/>
            <person name="Jarju S."/>
            <person name="Secka A."/>
            <person name="Antonio M."/>
            <person name="Oren A."/>
            <person name="Chaudhuri R.R."/>
            <person name="La Ragione R."/>
            <person name="Hildebrand F."/>
            <person name="Pallen M.J."/>
        </authorList>
    </citation>
    <scope>NUCLEOTIDE SEQUENCE</scope>
    <source>
        <strain evidence="1">CHK188-5543</strain>
    </source>
</reference>
<keyword evidence="1" id="KW-0282">Flagellum</keyword>
<dbReference type="GO" id="GO:0009306">
    <property type="term" value="P:protein secretion"/>
    <property type="evidence" value="ECO:0007669"/>
    <property type="project" value="InterPro"/>
</dbReference>
<dbReference type="EMBL" id="DXES01000040">
    <property type="protein sequence ID" value="HIX65001.1"/>
    <property type="molecule type" value="Genomic_DNA"/>
</dbReference>
<name>A0A9D1WQ28_9FIRM</name>
<organism evidence="1 2">
    <name type="scientific">Candidatus Anaerotruncus excrementipullorum</name>
    <dbReference type="NCBI Taxonomy" id="2838465"/>
    <lineage>
        <taxon>Bacteria</taxon>
        <taxon>Bacillati</taxon>
        <taxon>Bacillota</taxon>
        <taxon>Clostridia</taxon>
        <taxon>Eubacteriales</taxon>
        <taxon>Oscillospiraceae</taxon>
        <taxon>Anaerotruncus</taxon>
    </lineage>
</organism>
<dbReference type="Gene3D" id="1.10.8.540">
    <property type="entry name" value="FHIPEP family, domain 3"/>
    <property type="match status" value="1"/>
</dbReference>
<keyword evidence="1" id="KW-0969">Cilium</keyword>
<accession>A0A9D1WQ28</accession>
<dbReference type="Gene3D" id="3.40.50.12790">
    <property type="entry name" value="FHIPEP family, domain 4"/>
    <property type="match status" value="1"/>
</dbReference>